<feature type="region of interest" description="Disordered" evidence="1">
    <location>
        <begin position="1"/>
        <end position="147"/>
    </location>
</feature>
<dbReference type="AlphaFoldDB" id="A0A058ZEZ8"/>
<dbReference type="Proteomes" id="UP000030693">
    <property type="component" value="Unassembled WGS sequence"/>
</dbReference>
<feature type="compositionally biased region" description="Low complexity" evidence="1">
    <location>
        <begin position="18"/>
        <end position="38"/>
    </location>
</feature>
<evidence type="ECO:0008006" key="4">
    <source>
        <dbReference type="Google" id="ProtNLM"/>
    </source>
</evidence>
<dbReference type="GeneID" id="20524823"/>
<gene>
    <name evidence="2" type="ORF">H696_00098</name>
</gene>
<proteinExistence type="predicted"/>
<organism evidence="2">
    <name type="scientific">Fonticula alba</name>
    <name type="common">Slime mold</name>
    <dbReference type="NCBI Taxonomy" id="691883"/>
    <lineage>
        <taxon>Eukaryota</taxon>
        <taxon>Rotosphaerida</taxon>
        <taxon>Fonticulaceae</taxon>
        <taxon>Fonticula</taxon>
    </lineage>
</organism>
<feature type="compositionally biased region" description="Acidic residues" evidence="1">
    <location>
        <begin position="910"/>
        <end position="938"/>
    </location>
</feature>
<reference evidence="2" key="1">
    <citation type="submission" date="2013-04" db="EMBL/GenBank/DDBJ databases">
        <title>The Genome Sequence of Fonticula alba ATCC 38817.</title>
        <authorList>
            <consortium name="The Broad Institute Genomics Platform"/>
            <person name="Russ C."/>
            <person name="Cuomo C."/>
            <person name="Burger G."/>
            <person name="Gray M.W."/>
            <person name="Holland P.W.H."/>
            <person name="King N."/>
            <person name="Lang F.B.F."/>
            <person name="Roger A.J."/>
            <person name="Ruiz-Trillo I."/>
            <person name="Brown M."/>
            <person name="Walker B."/>
            <person name="Young S."/>
            <person name="Zeng Q."/>
            <person name="Gargeya S."/>
            <person name="Fitzgerald M."/>
            <person name="Haas B."/>
            <person name="Abouelleil A."/>
            <person name="Allen A.W."/>
            <person name="Alvarado L."/>
            <person name="Arachchi H.M."/>
            <person name="Berlin A.M."/>
            <person name="Chapman S.B."/>
            <person name="Gainer-Dewar J."/>
            <person name="Goldberg J."/>
            <person name="Griggs A."/>
            <person name="Gujja S."/>
            <person name="Hansen M."/>
            <person name="Howarth C."/>
            <person name="Imamovic A."/>
            <person name="Ireland A."/>
            <person name="Larimer J."/>
            <person name="McCowan C."/>
            <person name="Murphy C."/>
            <person name="Pearson M."/>
            <person name="Poon T.W."/>
            <person name="Priest M."/>
            <person name="Roberts A."/>
            <person name="Saif S."/>
            <person name="Shea T."/>
            <person name="Sisk P."/>
            <person name="Sykes S."/>
            <person name="Wortman J."/>
            <person name="Nusbaum C."/>
            <person name="Birren B."/>
        </authorList>
    </citation>
    <scope>NUCLEOTIDE SEQUENCE [LARGE SCALE GENOMIC DNA]</scope>
    <source>
        <strain evidence="2">ATCC 38817</strain>
    </source>
</reference>
<feature type="region of interest" description="Disordered" evidence="1">
    <location>
        <begin position="910"/>
        <end position="960"/>
    </location>
</feature>
<dbReference type="eggNOG" id="KOG2422">
    <property type="taxonomic scope" value="Eukaryota"/>
</dbReference>
<evidence type="ECO:0000313" key="3">
    <source>
        <dbReference type="Proteomes" id="UP000030693"/>
    </source>
</evidence>
<feature type="compositionally biased region" description="Low complexity" evidence="1">
    <location>
        <begin position="86"/>
        <end position="106"/>
    </location>
</feature>
<sequence>MSSRALRQLQRQRELEMAQRLQQEASDSSEASSSGEEAPVFAAPKRVNTFAMLMGVNEDDTSSSEESDSSSSSSSEDEAPIRRPARSAPPASRGRRQAPAAAPLSKKQQKKAQRQSKLAASTQVAAETEVPEASKTPAAQPRTGAGFEHPLSASLFRAAFGTQPNKMDANAELRRFFGSDVIGHSSSGMGGGNLVPFRHNRGHPSQRGRSTRPGLQMTPLSPAQINQDGRFFYCFTPTQVYLQVQQRFEALLGTHNYDQIHNLFHDAPFHAPTALTVAEMLRRQGSAPESDDVIERIIFDYEVRASSQFQPYRLQKPDQLAESPDSVVPAGGWLSYDVEMNRSLFLALFHRVSSVARTGAHRAALEAAKALFCLNPLDDPLASVLLLDHCAVRAREDSWLLSIYDSFCDVLGLHFLPSYAFSLALCTDRVENGTADSAPSLIQRGSRKPTSATNKKASGGAARSAANTATDHLSAQLNMACSGLARLPEQAAGRLWAAIAAFPAAARALWQEAGGSPADFPPILSAYADAVSSLPEDPANLAHVPLLTPQDLDSDNQGEWSIAGEWYEFDPERVLAICGRPASLHPAARPTDLAQSLEAFAGLPHVPIVAANRSVALATVFAARSHSIWREPTTTNWLRSGIAAVARALCHEAAQSPQTSGTDDSAVSRRIRDLRLAAYNSAFAARFVELPEAYRVPLAGGLAAVDAADPANTAVVPTIPKVGPSTRALSRHIVVADLPKTFGCLPPTHAKSDLHPHDPLPPRYEPVRGYALNTDASVAGGASASAASEEAPSLLSVSMNAVGSMIQSLNPNYVPEAGVGAGGSAASRPCPAQVANEDGWASVAPAPRRAPVVGGVGAPADILRGLMDLLMNMHQNGANADVAEAGREQLMQALGVDPEALLESMYDPAADEEDQEDGDFDDEDEEEFDDEDFDDANDDALAGPTPAAAPNDDPDMHSLDAQISAAMLRDDIYEDWTD</sequence>
<dbReference type="GO" id="GO:1990112">
    <property type="term" value="C:RQC complex"/>
    <property type="evidence" value="ECO:0007669"/>
    <property type="project" value="TreeGrafter"/>
</dbReference>
<feature type="compositionally biased region" description="Acidic residues" evidence="1">
    <location>
        <begin position="57"/>
        <end position="68"/>
    </location>
</feature>
<evidence type="ECO:0000313" key="2">
    <source>
        <dbReference type="EMBL" id="KCV72503.1"/>
    </source>
</evidence>
<dbReference type="OrthoDB" id="205993at2759"/>
<name>A0A058ZEZ8_FONAL</name>
<feature type="compositionally biased region" description="Low complexity" evidence="1">
    <location>
        <begin position="454"/>
        <end position="465"/>
    </location>
</feature>
<dbReference type="PANTHER" id="PTHR22684">
    <property type="entry name" value="NULP1-RELATED"/>
    <property type="match status" value="1"/>
</dbReference>
<keyword evidence="3" id="KW-1185">Reference proteome</keyword>
<evidence type="ECO:0000256" key="1">
    <source>
        <dbReference type="SAM" id="MobiDB-lite"/>
    </source>
</evidence>
<dbReference type="EMBL" id="KB932201">
    <property type="protein sequence ID" value="KCV72503.1"/>
    <property type="molecule type" value="Genomic_DNA"/>
</dbReference>
<dbReference type="STRING" id="691883.A0A058ZEZ8"/>
<dbReference type="PANTHER" id="PTHR22684:SF0">
    <property type="entry name" value="RIBOSOME QUALITY CONTROL COMPLEX SUBUNIT TCF25"/>
    <property type="match status" value="1"/>
</dbReference>
<dbReference type="RefSeq" id="XP_009492204.1">
    <property type="nucleotide sequence ID" value="XM_009493929.1"/>
</dbReference>
<accession>A0A058ZEZ8</accession>
<protein>
    <recommendedName>
        <fullName evidence="4">Transcription factor 25</fullName>
    </recommendedName>
</protein>
<dbReference type="Pfam" id="PF04910">
    <property type="entry name" value="Tcf25"/>
    <property type="match status" value="2"/>
</dbReference>
<feature type="region of interest" description="Disordered" evidence="1">
    <location>
        <begin position="437"/>
        <end position="465"/>
    </location>
</feature>
<dbReference type="InterPro" id="IPR006994">
    <property type="entry name" value="TCF25/Rqc1"/>
</dbReference>